<feature type="compositionally biased region" description="Low complexity" evidence="7">
    <location>
        <begin position="953"/>
        <end position="973"/>
    </location>
</feature>
<dbReference type="GO" id="GO:0005634">
    <property type="term" value="C:nucleus"/>
    <property type="evidence" value="ECO:0007669"/>
    <property type="project" value="UniProtKB-SubCell"/>
</dbReference>
<evidence type="ECO:0000256" key="3">
    <source>
        <dbReference type="ARBA" id="ARBA00022771"/>
    </source>
</evidence>
<dbReference type="GO" id="GO:0000981">
    <property type="term" value="F:DNA-binding transcription factor activity, RNA polymerase II-specific"/>
    <property type="evidence" value="ECO:0007669"/>
    <property type="project" value="TreeGrafter"/>
</dbReference>
<feature type="region of interest" description="Disordered" evidence="7">
    <location>
        <begin position="946"/>
        <end position="1009"/>
    </location>
</feature>
<feature type="domain" description="C2H2-type" evidence="8">
    <location>
        <begin position="331"/>
        <end position="358"/>
    </location>
</feature>
<dbReference type="GO" id="GO:0000978">
    <property type="term" value="F:RNA polymerase II cis-regulatory region sequence-specific DNA binding"/>
    <property type="evidence" value="ECO:0007669"/>
    <property type="project" value="TreeGrafter"/>
</dbReference>
<evidence type="ECO:0000256" key="6">
    <source>
        <dbReference type="PROSITE-ProRule" id="PRU00042"/>
    </source>
</evidence>
<feature type="domain" description="C2H2-type" evidence="8">
    <location>
        <begin position="868"/>
        <end position="890"/>
    </location>
</feature>
<feature type="compositionally biased region" description="Polar residues" evidence="7">
    <location>
        <begin position="1"/>
        <end position="16"/>
    </location>
</feature>
<sequence>MEPGESSPSPWKSPSLVTVPVEPLSSSPQNPESPTLHDSTLQSSCSPAVRGERTDSGGPRDGNGERGGDSSFRTGTGGTAQRSPRPSAFPSSLAWDSDSEKETLDEEELQHFSNPHGLAAHSPGSPASGHRQERADSEGDKAPEKLQHLIPENDPPSPVDGQDQGRASTQRDEPKTAQPSSPDSEENGDRELTEKVSPEPSSEAKPKDGHRKVVGEKDGQKGKEEEQVLDVYSFPGDSDPESPPPAPWAHCTFTQRRKRKRALLKPFSGLGTWRRPKSTPLGVREGALQEVGGGVFEFTEEEENMSMRRGPEEDVERESVNEEDALCQEVFTCVECSIYFKKQVHLQEHMQQHLQSSRGQSGRGEEDSAEDGGGAGKFQCSECGWELEDRVALTEHRRQHQESRQRILAEISKLNEDRKGVGEPVASTATEIRSAASPPPRLRCPKCNFGTDSSRVYVEHAKMHIKERNSHRARGRAPLSPVGLYRSSSSSPTGLVPPLPCELCSFQASSHSALREHRLLSHPSWPAAWDEEQQEEGRPGTSRDFLTTSHPPPHPEEESHPQLLSRAQNASPLGRGKLGMGKVSLKVGTAFKGGRPYSLLPRQSPPLSLNPPRRRDVAFKSIGNRRKGRGERLGTALTLSLTRPKLQLSDRAELNMDQVTQQNQQKNTDLADSKEVPALALQLKRSFSDSLRGASESLGLTEGQQTQLRRMLPLVLIEPFHFSPRGPSSVPGLGESVRAAGHFTNFLEDSLACRVLEDDDEEDDDERDDEDMDDKDDEGNLFLSEGRIGEEVGMLKNVERKCPYCPDRFHNGIGLANHVRGHLNRVGVSYNVRHFISPEEVNAIERKFSYQKKRKKVANFDPDTFSLMRCEFCSAGFDTRAGLSSHARAHLRDFGITNWEVTVSPINILRELFSSRPDLVLPTAPPRSPPLEPDSEDEELGIAGLNQGQAGDSTLSSLPSSPTSPALLSTQLSGVQDEDMPEVEGVAPGSGRKSAAPSDSGSKHVDTASLSDEADSKALSLLQCEVCGAPFETRRGLSSHARSHLRQLGIGVSESSGAPIDLLYQLIKERDGRFSPPLSQPSSAKKQPNPAPASRKDIGAKLAVTDSKPASMSPLGTPSSIKGTASSSRSSSPATLVKSRSASPLLRKAPISSLLPASSPLRSLDSKSSGGKTASPSRAPTAASAKPFWAPQETDAPLNLTMDVDASKDIVCQLCGAWFETRKGLSSHARAHLRHFGVVDAETKGSPIDYLNQLIHTDDFKHRASSLNPEDSEELEGIASSLSSPSTSSAKRPPVHSASPGMYKAVSVGGGSGPKSTSSPLMSPPSKRYKPTSAERAGLQVFRLSGGELTPITHGEPLKEIGCEFCGEYFENRKGLSSHARSHLRQLGITEWSVNGSPIDTLRELITRRGLPCALPLRPLKSPPPSPSSPRSSAASPTSPSLLKRLSFSSGQPHQPTARKMGASGALPAKPEPEPVQLEVGMGGVGEGTGNVGGYLSDSVSQGWHGSDSVLPLNLAAPEPEPTRDIRCEFCGEYFENRKGLSSHARSHLRQLGITEWSVNGSPIDTLRELMRKKGTPPAGQVKKEPGSTAWDDVGYLPPDSTASPPSACSPRGPAF</sequence>
<evidence type="ECO:0000259" key="8">
    <source>
        <dbReference type="PROSITE" id="PS50157"/>
    </source>
</evidence>
<dbReference type="GO" id="GO:0008270">
    <property type="term" value="F:zinc ion binding"/>
    <property type="evidence" value="ECO:0007669"/>
    <property type="project" value="UniProtKB-KW"/>
</dbReference>
<feature type="region of interest" description="Disordered" evidence="7">
    <location>
        <begin position="1072"/>
        <end position="1142"/>
    </location>
</feature>
<dbReference type="SMART" id="SM00355">
    <property type="entry name" value="ZnF_C2H2"/>
    <property type="match status" value="10"/>
</dbReference>
<feature type="compositionally biased region" description="Polar residues" evidence="7">
    <location>
        <begin position="71"/>
        <end position="84"/>
    </location>
</feature>
<protein>
    <recommendedName>
        <fullName evidence="8">C2H2-type domain-containing protein</fullName>
    </recommendedName>
</protein>
<comment type="caution">
    <text evidence="9">The sequence shown here is derived from an EMBL/GenBank/DDBJ whole genome shotgun (WGS) entry which is preliminary data.</text>
</comment>
<feature type="compositionally biased region" description="Low complexity" evidence="7">
    <location>
        <begin position="1119"/>
        <end position="1132"/>
    </location>
</feature>
<dbReference type="PANTHER" id="PTHR24396">
    <property type="entry name" value="ZINC FINGER PROTEIN"/>
    <property type="match status" value="1"/>
</dbReference>
<keyword evidence="3 6" id="KW-0863">Zinc-finger</keyword>
<proteinExistence type="predicted"/>
<feature type="region of interest" description="Disordered" evidence="7">
    <location>
        <begin position="757"/>
        <end position="782"/>
    </location>
</feature>
<feature type="compositionally biased region" description="Low complexity" evidence="7">
    <location>
        <begin position="595"/>
        <end position="611"/>
    </location>
</feature>
<dbReference type="InterPro" id="IPR036236">
    <property type="entry name" value="Znf_C2H2_sf"/>
</dbReference>
<feature type="region of interest" description="Disordered" evidence="7">
    <location>
        <begin position="1264"/>
        <end position="1334"/>
    </location>
</feature>
<dbReference type="OrthoDB" id="8963894at2759"/>
<dbReference type="InterPro" id="IPR013087">
    <property type="entry name" value="Znf_C2H2_type"/>
</dbReference>
<feature type="compositionally biased region" description="Low complexity" evidence="7">
    <location>
        <begin position="1280"/>
        <end position="1289"/>
    </location>
</feature>
<feature type="region of interest" description="Disordered" evidence="7">
    <location>
        <begin position="1415"/>
        <end position="1481"/>
    </location>
</feature>
<dbReference type="PANTHER" id="PTHR24396:SF22">
    <property type="entry name" value="PROTEIN WIZ"/>
    <property type="match status" value="1"/>
</dbReference>
<feature type="domain" description="C2H2-type" evidence="8">
    <location>
        <begin position="378"/>
        <end position="405"/>
    </location>
</feature>
<evidence type="ECO:0000256" key="7">
    <source>
        <dbReference type="SAM" id="MobiDB-lite"/>
    </source>
</evidence>
<feature type="compositionally biased region" description="Basic and acidic residues" evidence="7">
    <location>
        <begin position="187"/>
        <end position="226"/>
    </location>
</feature>
<evidence type="ECO:0000313" key="10">
    <source>
        <dbReference type="Proteomes" id="UP000829720"/>
    </source>
</evidence>
<keyword evidence="2" id="KW-0479">Metal-binding</keyword>
<dbReference type="InterPro" id="IPR051643">
    <property type="entry name" value="Transcr_Reg_ZincFinger"/>
</dbReference>
<dbReference type="SUPFAM" id="SSF57667">
    <property type="entry name" value="beta-beta-alpha zinc fingers"/>
    <property type="match status" value="3"/>
</dbReference>
<reference evidence="9" key="1">
    <citation type="submission" date="2021-01" db="EMBL/GenBank/DDBJ databases">
        <authorList>
            <person name="Zahm M."/>
            <person name="Roques C."/>
            <person name="Cabau C."/>
            <person name="Klopp C."/>
            <person name="Donnadieu C."/>
            <person name="Jouanno E."/>
            <person name="Lampietro C."/>
            <person name="Louis A."/>
            <person name="Herpin A."/>
            <person name="Echchiki A."/>
            <person name="Berthelot C."/>
            <person name="Parey E."/>
            <person name="Roest-Crollius H."/>
            <person name="Braasch I."/>
            <person name="Postlethwait J."/>
            <person name="Bobe J."/>
            <person name="Montfort J."/>
            <person name="Bouchez O."/>
            <person name="Begum T."/>
            <person name="Mejri S."/>
            <person name="Adams A."/>
            <person name="Chen W.-J."/>
            <person name="Guiguen Y."/>
        </authorList>
    </citation>
    <scope>NUCLEOTIDE SEQUENCE</scope>
    <source>
        <tissue evidence="9">Blood</tissue>
    </source>
</reference>
<evidence type="ECO:0000313" key="9">
    <source>
        <dbReference type="EMBL" id="KAI1886811.1"/>
    </source>
</evidence>
<feature type="compositionally biased region" description="Low complexity" evidence="7">
    <location>
        <begin position="1157"/>
        <end position="1187"/>
    </location>
</feature>
<feature type="compositionally biased region" description="Polar residues" evidence="7">
    <location>
        <begin position="1108"/>
        <end position="1118"/>
    </location>
</feature>
<gene>
    <name evidence="9" type="ORF">AGOR_G00199650</name>
</gene>
<feature type="domain" description="C2H2-type" evidence="8">
    <location>
        <begin position="1022"/>
        <end position="1044"/>
    </location>
</feature>
<feature type="domain" description="C2H2-type" evidence="8">
    <location>
        <begin position="1361"/>
        <end position="1383"/>
    </location>
</feature>
<feature type="compositionally biased region" description="Basic and acidic residues" evidence="7">
    <location>
        <begin position="130"/>
        <end position="147"/>
    </location>
</feature>
<feature type="region of interest" description="Disordered" evidence="7">
    <location>
        <begin position="525"/>
        <end position="564"/>
    </location>
</feature>
<dbReference type="PROSITE" id="PS50157">
    <property type="entry name" value="ZINC_FINGER_C2H2_2"/>
    <property type="match status" value="7"/>
</dbReference>
<feature type="region of interest" description="Disordered" evidence="7">
    <location>
        <begin position="466"/>
        <end position="491"/>
    </location>
</feature>
<feature type="compositionally biased region" description="Acidic residues" evidence="7">
    <location>
        <begin position="97"/>
        <end position="108"/>
    </location>
</feature>
<evidence type="ECO:0000256" key="5">
    <source>
        <dbReference type="ARBA" id="ARBA00023242"/>
    </source>
</evidence>
<organism evidence="9 10">
    <name type="scientific">Albula goreensis</name>
    <dbReference type="NCBI Taxonomy" id="1534307"/>
    <lineage>
        <taxon>Eukaryota</taxon>
        <taxon>Metazoa</taxon>
        <taxon>Chordata</taxon>
        <taxon>Craniata</taxon>
        <taxon>Vertebrata</taxon>
        <taxon>Euteleostomi</taxon>
        <taxon>Actinopterygii</taxon>
        <taxon>Neopterygii</taxon>
        <taxon>Teleostei</taxon>
        <taxon>Albuliformes</taxon>
        <taxon>Albulidae</taxon>
        <taxon>Albula</taxon>
    </lineage>
</organism>
<dbReference type="Proteomes" id="UP000829720">
    <property type="component" value="Unassembled WGS sequence"/>
</dbReference>
<dbReference type="EMBL" id="JAERUA010000019">
    <property type="protein sequence ID" value="KAI1886811.1"/>
    <property type="molecule type" value="Genomic_DNA"/>
</dbReference>
<feature type="region of interest" description="Disordered" evidence="7">
    <location>
        <begin position="594"/>
        <end position="616"/>
    </location>
</feature>
<evidence type="ECO:0000256" key="2">
    <source>
        <dbReference type="ARBA" id="ARBA00022723"/>
    </source>
</evidence>
<dbReference type="PROSITE" id="PS00028">
    <property type="entry name" value="ZINC_FINGER_C2H2_1"/>
    <property type="match status" value="8"/>
</dbReference>
<accession>A0A8T3CS72</accession>
<feature type="domain" description="C2H2-type" evidence="8">
    <location>
        <begin position="1526"/>
        <end position="1548"/>
    </location>
</feature>
<feature type="compositionally biased region" description="Polar residues" evidence="7">
    <location>
        <begin position="24"/>
        <end position="46"/>
    </location>
</feature>
<feature type="compositionally biased region" description="Acidic residues" evidence="7">
    <location>
        <begin position="757"/>
        <end position="779"/>
    </location>
</feature>
<feature type="region of interest" description="Disordered" evidence="7">
    <location>
        <begin position="351"/>
        <end position="375"/>
    </location>
</feature>
<keyword evidence="4" id="KW-0862">Zinc</keyword>
<feature type="compositionally biased region" description="Pro residues" evidence="7">
    <location>
        <begin position="923"/>
        <end position="932"/>
    </location>
</feature>
<feature type="compositionally biased region" description="Low complexity" evidence="7">
    <location>
        <begin position="1429"/>
        <end position="1444"/>
    </location>
</feature>
<feature type="region of interest" description="Disordered" evidence="7">
    <location>
        <begin position="1157"/>
        <end position="1190"/>
    </location>
</feature>
<keyword evidence="5" id="KW-0539">Nucleus</keyword>
<feature type="domain" description="C2H2-type" evidence="8">
    <location>
        <begin position="1210"/>
        <end position="1232"/>
    </location>
</feature>
<dbReference type="Gene3D" id="3.30.160.60">
    <property type="entry name" value="Classic Zinc Finger"/>
    <property type="match status" value="1"/>
</dbReference>
<evidence type="ECO:0000256" key="1">
    <source>
        <dbReference type="ARBA" id="ARBA00004123"/>
    </source>
</evidence>
<feature type="region of interest" description="Disordered" evidence="7">
    <location>
        <begin position="1"/>
        <end position="249"/>
    </location>
</feature>
<comment type="subcellular location">
    <subcellularLocation>
        <location evidence="1">Nucleus</location>
    </subcellularLocation>
</comment>
<keyword evidence="10" id="KW-1185">Reference proteome</keyword>
<feature type="region of interest" description="Disordered" evidence="7">
    <location>
        <begin position="1573"/>
        <end position="1616"/>
    </location>
</feature>
<feature type="region of interest" description="Disordered" evidence="7">
    <location>
        <begin position="919"/>
        <end position="938"/>
    </location>
</feature>
<evidence type="ECO:0000256" key="4">
    <source>
        <dbReference type="ARBA" id="ARBA00022833"/>
    </source>
</evidence>
<name>A0A8T3CS72_9TELE</name>